<evidence type="ECO:0000256" key="5">
    <source>
        <dbReference type="ARBA" id="ARBA00022723"/>
    </source>
</evidence>
<dbReference type="PROSITE" id="PS00843">
    <property type="entry name" value="DALA_DALA_LIGASE_1"/>
    <property type="match status" value="1"/>
</dbReference>
<evidence type="ECO:0000313" key="17">
    <source>
        <dbReference type="EMBL" id="MEP0867961.1"/>
    </source>
</evidence>
<evidence type="ECO:0000256" key="12">
    <source>
        <dbReference type="ARBA" id="ARBA00023316"/>
    </source>
</evidence>
<dbReference type="GO" id="GO:0016874">
    <property type="term" value="F:ligase activity"/>
    <property type="evidence" value="ECO:0007669"/>
    <property type="project" value="UniProtKB-KW"/>
</dbReference>
<dbReference type="Pfam" id="PF07478">
    <property type="entry name" value="Dala_Dala_lig_C"/>
    <property type="match status" value="1"/>
</dbReference>
<dbReference type="InterPro" id="IPR016185">
    <property type="entry name" value="PreATP-grasp_dom_sf"/>
</dbReference>
<evidence type="ECO:0000256" key="9">
    <source>
        <dbReference type="ARBA" id="ARBA00022960"/>
    </source>
</evidence>
<keyword evidence="7 14" id="KW-0067">ATP-binding</keyword>
<protein>
    <recommendedName>
        <fullName evidence="13">D-alanine--D-alanine ligase</fullName>
        <ecNumber evidence="13">6.3.2.4</ecNumber>
    </recommendedName>
    <alternativeName>
        <fullName evidence="13">D-Ala-D-Ala ligase</fullName>
    </alternativeName>
    <alternativeName>
        <fullName evidence="13">D-alanylalanine synthetase</fullName>
    </alternativeName>
</protein>
<keyword evidence="10 13" id="KW-0573">Peptidoglycan synthesis</keyword>
<keyword evidence="9 13" id="KW-0133">Cell shape</keyword>
<evidence type="ECO:0000256" key="11">
    <source>
        <dbReference type="ARBA" id="ARBA00023211"/>
    </source>
</evidence>
<dbReference type="NCBIfam" id="NF002528">
    <property type="entry name" value="PRK01966.1-4"/>
    <property type="match status" value="1"/>
</dbReference>
<dbReference type="InterPro" id="IPR011095">
    <property type="entry name" value="Dala_Dala_lig_C"/>
</dbReference>
<dbReference type="SUPFAM" id="SSF56059">
    <property type="entry name" value="Glutathione synthetase ATP-binding domain-like"/>
    <property type="match status" value="1"/>
</dbReference>
<evidence type="ECO:0000256" key="6">
    <source>
        <dbReference type="ARBA" id="ARBA00022741"/>
    </source>
</evidence>
<name>A0ABV0JX33_9CYAN</name>
<evidence type="ECO:0000256" key="1">
    <source>
        <dbReference type="ARBA" id="ARBA00001936"/>
    </source>
</evidence>
<dbReference type="PROSITE" id="PS00844">
    <property type="entry name" value="DALA_DALA_LIGASE_2"/>
    <property type="match status" value="1"/>
</dbReference>
<feature type="domain" description="ATP-grasp" evidence="16">
    <location>
        <begin position="153"/>
        <end position="362"/>
    </location>
</feature>
<comment type="caution">
    <text evidence="17">The sequence shown here is derived from an EMBL/GenBank/DDBJ whole genome shotgun (WGS) entry which is preliminary data.</text>
</comment>
<dbReference type="Gene3D" id="3.30.1490.20">
    <property type="entry name" value="ATP-grasp fold, A domain"/>
    <property type="match status" value="1"/>
</dbReference>
<evidence type="ECO:0000256" key="14">
    <source>
        <dbReference type="PROSITE-ProRule" id="PRU00409"/>
    </source>
</evidence>
<keyword evidence="6 14" id="KW-0547">Nucleotide-binding</keyword>
<comment type="function">
    <text evidence="13">Cell wall formation.</text>
</comment>
<keyword evidence="18" id="KW-1185">Reference proteome</keyword>
<accession>A0ABV0JX33</accession>
<comment type="similarity">
    <text evidence="3 13">Belongs to the D-alanine--D-alanine ligase family.</text>
</comment>
<evidence type="ECO:0000256" key="2">
    <source>
        <dbReference type="ARBA" id="ARBA00001946"/>
    </source>
</evidence>
<keyword evidence="5" id="KW-0479">Metal-binding</keyword>
<evidence type="ECO:0000256" key="7">
    <source>
        <dbReference type="ARBA" id="ARBA00022840"/>
    </source>
</evidence>
<evidence type="ECO:0000256" key="4">
    <source>
        <dbReference type="ARBA" id="ARBA00022598"/>
    </source>
</evidence>
<evidence type="ECO:0000256" key="10">
    <source>
        <dbReference type="ARBA" id="ARBA00022984"/>
    </source>
</evidence>
<evidence type="ECO:0000256" key="3">
    <source>
        <dbReference type="ARBA" id="ARBA00010871"/>
    </source>
</evidence>
<dbReference type="RefSeq" id="WP_190421702.1">
    <property type="nucleotide sequence ID" value="NZ_JAMPKK010000098.1"/>
</dbReference>
<dbReference type="PROSITE" id="PS50975">
    <property type="entry name" value="ATP_GRASP"/>
    <property type="match status" value="1"/>
</dbReference>
<dbReference type="EMBL" id="JAMPKK010000098">
    <property type="protein sequence ID" value="MEP0867961.1"/>
    <property type="molecule type" value="Genomic_DNA"/>
</dbReference>
<dbReference type="PANTHER" id="PTHR23132:SF25">
    <property type="entry name" value="D-ALANINE--D-ALANINE LIGASE A"/>
    <property type="match status" value="1"/>
</dbReference>
<comment type="cofactor">
    <cofactor evidence="1">
        <name>Mn(2+)</name>
        <dbReference type="ChEBI" id="CHEBI:29035"/>
    </cofactor>
</comment>
<dbReference type="NCBIfam" id="TIGR01205">
    <property type="entry name" value="D_ala_D_alaTIGR"/>
    <property type="match status" value="1"/>
</dbReference>
<feature type="region of interest" description="Disordered" evidence="15">
    <location>
        <begin position="66"/>
        <end position="90"/>
    </location>
</feature>
<dbReference type="Gene3D" id="3.30.470.20">
    <property type="entry name" value="ATP-grasp fold, B domain"/>
    <property type="match status" value="1"/>
</dbReference>
<dbReference type="InterPro" id="IPR011127">
    <property type="entry name" value="Dala_Dala_lig_N"/>
</dbReference>
<proteinExistence type="inferred from homology"/>
<comment type="pathway">
    <text evidence="13">Cell wall biogenesis; peptidoglycan biosynthesis.</text>
</comment>
<dbReference type="NCBIfam" id="NF002378">
    <property type="entry name" value="PRK01372.1"/>
    <property type="match status" value="1"/>
</dbReference>
<reference evidence="17 18" key="1">
    <citation type="submission" date="2022-04" db="EMBL/GenBank/DDBJ databases">
        <title>Positive selection, recombination, and allopatry shape intraspecific diversity of widespread and dominant cyanobacteria.</title>
        <authorList>
            <person name="Wei J."/>
            <person name="Shu W."/>
            <person name="Hu C."/>
        </authorList>
    </citation>
    <scope>NUCLEOTIDE SEQUENCE [LARGE SCALE GENOMIC DNA]</scope>
    <source>
        <strain evidence="17 18">GB2-A5</strain>
    </source>
</reference>
<keyword evidence="4 13" id="KW-0436">Ligase</keyword>
<keyword evidence="13" id="KW-0963">Cytoplasm</keyword>
<evidence type="ECO:0000256" key="8">
    <source>
        <dbReference type="ARBA" id="ARBA00022842"/>
    </source>
</evidence>
<dbReference type="InterPro" id="IPR011761">
    <property type="entry name" value="ATP-grasp"/>
</dbReference>
<dbReference type="Proteomes" id="UP001442494">
    <property type="component" value="Unassembled WGS sequence"/>
</dbReference>
<evidence type="ECO:0000313" key="18">
    <source>
        <dbReference type="Proteomes" id="UP001442494"/>
    </source>
</evidence>
<sequence length="369" mass="39907">MKKLRVGLLFGGCSGEHEVSLSSARAIAQALSADQNTGKYEILPFYIRKDGRWQAGELAQQVLESRTPLQLESSTPDSPSPIASSEISTANTQQLNRWQSPSQAAEIDVWFPILHGPNGEDGTVQGMLKLMQVPFVGSGVLGSAIGMDKIAMKMAFAHAGIPQVKYIAVNRSQVWSNPCVFPKLCDEIEGTLGYPCFVKPANLGSSVGISKVRSRTELETALDNAASYDRRLIVEAGVVAREVECAVLGNDNPKASVVGEITFESDFYDYETKYTQGEADLLIPAPLPDAIATQIQDLALKAFAAIDAAGLARVDFFYVEATGEILINEINTFPGFTATSMYPQLWAASGISFPELVDQLVQLALERHT</sequence>
<dbReference type="EC" id="6.3.2.4" evidence="13"/>
<gene>
    <name evidence="13" type="primary">ddl</name>
    <name evidence="17" type="ORF">NDI37_26325</name>
</gene>
<dbReference type="PIRSF" id="PIRSF039102">
    <property type="entry name" value="Ddl/VanB"/>
    <property type="match status" value="1"/>
</dbReference>
<dbReference type="Pfam" id="PF01820">
    <property type="entry name" value="Dala_Dala_lig_N"/>
    <property type="match status" value="1"/>
</dbReference>
<organism evidence="17 18">
    <name type="scientific">Funiculus sociatus GB2-A5</name>
    <dbReference type="NCBI Taxonomy" id="2933946"/>
    <lineage>
        <taxon>Bacteria</taxon>
        <taxon>Bacillati</taxon>
        <taxon>Cyanobacteriota</taxon>
        <taxon>Cyanophyceae</taxon>
        <taxon>Coleofasciculales</taxon>
        <taxon>Coleofasciculaceae</taxon>
        <taxon>Funiculus</taxon>
    </lineage>
</organism>
<comment type="catalytic activity">
    <reaction evidence="13">
        <text>2 D-alanine + ATP = D-alanyl-D-alanine + ADP + phosphate + H(+)</text>
        <dbReference type="Rhea" id="RHEA:11224"/>
        <dbReference type="ChEBI" id="CHEBI:15378"/>
        <dbReference type="ChEBI" id="CHEBI:30616"/>
        <dbReference type="ChEBI" id="CHEBI:43474"/>
        <dbReference type="ChEBI" id="CHEBI:57416"/>
        <dbReference type="ChEBI" id="CHEBI:57822"/>
        <dbReference type="ChEBI" id="CHEBI:456216"/>
        <dbReference type="EC" id="6.3.2.4"/>
    </reaction>
</comment>
<keyword evidence="8" id="KW-0460">Magnesium</keyword>
<dbReference type="Gene3D" id="3.40.50.20">
    <property type="match status" value="1"/>
</dbReference>
<dbReference type="InterPro" id="IPR005905">
    <property type="entry name" value="D_ala_D_ala"/>
</dbReference>
<dbReference type="SUPFAM" id="SSF52440">
    <property type="entry name" value="PreATP-grasp domain"/>
    <property type="match status" value="1"/>
</dbReference>
<dbReference type="HAMAP" id="MF_00047">
    <property type="entry name" value="Dala_Dala_lig"/>
    <property type="match status" value="1"/>
</dbReference>
<keyword evidence="11" id="KW-0464">Manganese</keyword>
<dbReference type="PANTHER" id="PTHR23132">
    <property type="entry name" value="D-ALANINE--D-ALANINE LIGASE"/>
    <property type="match status" value="1"/>
</dbReference>
<dbReference type="InterPro" id="IPR013815">
    <property type="entry name" value="ATP_grasp_subdomain_1"/>
</dbReference>
<evidence type="ECO:0000259" key="16">
    <source>
        <dbReference type="PROSITE" id="PS50975"/>
    </source>
</evidence>
<dbReference type="InterPro" id="IPR000291">
    <property type="entry name" value="D-Ala_lig_Van_CS"/>
</dbReference>
<comment type="cofactor">
    <cofactor evidence="2">
        <name>Mg(2+)</name>
        <dbReference type="ChEBI" id="CHEBI:18420"/>
    </cofactor>
</comment>
<evidence type="ECO:0000256" key="15">
    <source>
        <dbReference type="SAM" id="MobiDB-lite"/>
    </source>
</evidence>
<keyword evidence="12 13" id="KW-0961">Cell wall biogenesis/degradation</keyword>
<comment type="subcellular location">
    <subcellularLocation>
        <location evidence="13">Cytoplasm</location>
    </subcellularLocation>
</comment>
<evidence type="ECO:0000256" key="13">
    <source>
        <dbReference type="HAMAP-Rule" id="MF_00047"/>
    </source>
</evidence>